<protein>
    <recommendedName>
        <fullName evidence="6">DUF2946 domain-containing protein</fullName>
    </recommendedName>
</protein>
<organism evidence="2 4">
    <name type="scientific">Methylocystis rosea</name>
    <dbReference type="NCBI Taxonomy" id="173366"/>
    <lineage>
        <taxon>Bacteria</taxon>
        <taxon>Pseudomonadati</taxon>
        <taxon>Pseudomonadota</taxon>
        <taxon>Alphaproteobacteria</taxon>
        <taxon>Hyphomicrobiales</taxon>
        <taxon>Methylocystaceae</taxon>
        <taxon>Methylocystis</taxon>
    </lineage>
</organism>
<dbReference type="AlphaFoldDB" id="A0A3G8M923"/>
<dbReference type="EMBL" id="CP044328">
    <property type="protein sequence ID" value="QGM92800.1"/>
    <property type="molecule type" value="Genomic_DNA"/>
</dbReference>
<reference evidence="2 4" key="1">
    <citation type="submission" date="2018-11" db="EMBL/GenBank/DDBJ databases">
        <title>Genome squencing of methanotrophic bacteria isolated from alkaline groundwater in Korea.</title>
        <authorList>
            <person name="Nguyen L.N."/>
        </authorList>
    </citation>
    <scope>NUCLEOTIDE SEQUENCE [LARGE SCALE GENOMIC DNA]</scope>
    <source>
        <strain evidence="2 4">GW6</strain>
    </source>
</reference>
<proteinExistence type="predicted"/>
<name>A0A3G8M923_9HYPH</name>
<dbReference type="KEGG" id="mros:EHO51_05760"/>
<dbReference type="Pfam" id="PF11162">
    <property type="entry name" value="DUF2946"/>
    <property type="match status" value="1"/>
</dbReference>
<dbReference type="Proteomes" id="UP000424673">
    <property type="component" value="Chromosome"/>
</dbReference>
<evidence type="ECO:0000313" key="4">
    <source>
        <dbReference type="Proteomes" id="UP000273982"/>
    </source>
</evidence>
<feature type="chain" id="PRO_5044594217" description="DUF2946 domain-containing protein" evidence="1">
    <location>
        <begin position="22"/>
        <end position="121"/>
    </location>
</feature>
<keyword evidence="5" id="KW-1185">Reference proteome</keyword>
<evidence type="ECO:0000256" key="1">
    <source>
        <dbReference type="SAM" id="SignalP"/>
    </source>
</evidence>
<dbReference type="RefSeq" id="WP_109027695.1">
    <property type="nucleotide sequence ID" value="NZ_CP044328.1"/>
</dbReference>
<keyword evidence="1" id="KW-0732">Signal</keyword>
<dbReference type="Proteomes" id="UP000273982">
    <property type="component" value="Chromosome"/>
</dbReference>
<dbReference type="InterPro" id="IPR021333">
    <property type="entry name" value="DUF2946"/>
</dbReference>
<evidence type="ECO:0008006" key="6">
    <source>
        <dbReference type="Google" id="ProtNLM"/>
    </source>
</evidence>
<dbReference type="EMBL" id="CP034086">
    <property type="protein sequence ID" value="AZG78529.1"/>
    <property type="molecule type" value="Genomic_DNA"/>
</dbReference>
<accession>A0A3G8M923</accession>
<evidence type="ECO:0000313" key="5">
    <source>
        <dbReference type="Proteomes" id="UP000424673"/>
    </source>
</evidence>
<evidence type="ECO:0000313" key="2">
    <source>
        <dbReference type="EMBL" id="AZG78529.1"/>
    </source>
</evidence>
<feature type="signal peptide" evidence="1">
    <location>
        <begin position="1"/>
        <end position="21"/>
    </location>
</feature>
<reference evidence="3 5" key="3">
    <citation type="journal article" date="2021" name="AMB Express">
        <title>Isolation and characterisation of Methylocystis spp. for poly-3-hydroxybutyrate production using waste methane feedstocks.</title>
        <authorList>
            <person name="Rumah B.L."/>
            <person name="Stead C.E."/>
            <person name="Claxton Stevens B.H."/>
            <person name="Minton N.P."/>
            <person name="Grosse-Honebrink A."/>
            <person name="Zhang Y."/>
        </authorList>
    </citation>
    <scope>NUCLEOTIDE SEQUENCE [LARGE SCALE GENOMIC DNA]</scope>
    <source>
        <strain evidence="3 5">BRCS1</strain>
    </source>
</reference>
<gene>
    <name evidence="2" type="ORF">EHO51_05760</name>
    <name evidence="3" type="ORF">F7D13_01515</name>
</gene>
<reference evidence="5" key="2">
    <citation type="submission" date="2019-09" db="EMBL/GenBank/DDBJ databases">
        <title>Isolation and complete genome sequencing of Methylocystis species.</title>
        <authorList>
            <person name="Rumah B.L."/>
            <person name="Stead C.E."/>
            <person name="Stevens B.C."/>
            <person name="Minton N.P."/>
            <person name="Grosse-Honebrink A."/>
            <person name="Zhang Y."/>
        </authorList>
    </citation>
    <scope>NUCLEOTIDE SEQUENCE [LARGE SCALE GENOMIC DNA]</scope>
    <source>
        <strain evidence="5">BRCS1</strain>
    </source>
</reference>
<sequence>MRRNWLTVLLFALALTVQAFAPAAAQVASRMGAGDAVSEFCFTDVASSDRSQAPGHAKGHRDVCLFCQNHCDGVAPLAARVIHLGKAPVQWTALDWTVADCALPTRLQDYSRQARAPPANS</sequence>
<evidence type="ECO:0000313" key="3">
    <source>
        <dbReference type="EMBL" id="QGM92800.1"/>
    </source>
</evidence>